<keyword evidence="2" id="KW-0964">Secreted</keyword>
<dbReference type="Gene3D" id="2.120.10.30">
    <property type="entry name" value="TolB, C-terminal domain"/>
    <property type="match status" value="1"/>
</dbReference>
<dbReference type="PANTHER" id="PTHR10009:SF18">
    <property type="entry name" value="PROTEIN YELLOW-LIKE PROTEIN"/>
    <property type="match status" value="1"/>
</dbReference>
<organism evidence="3 4">
    <name type="scientific">Litoribacillus peritrichatus</name>
    <dbReference type="NCBI Taxonomy" id="718191"/>
    <lineage>
        <taxon>Bacteria</taxon>
        <taxon>Pseudomonadati</taxon>
        <taxon>Pseudomonadota</taxon>
        <taxon>Gammaproteobacteria</taxon>
        <taxon>Oceanospirillales</taxon>
        <taxon>Oceanospirillaceae</taxon>
        <taxon>Litoribacillus</taxon>
    </lineage>
</organism>
<reference evidence="4" key="1">
    <citation type="journal article" date="2019" name="Int. J. Syst. Evol. Microbiol.">
        <title>The Global Catalogue of Microorganisms (GCM) 10K type strain sequencing project: providing services to taxonomists for standard genome sequencing and annotation.</title>
        <authorList>
            <consortium name="The Broad Institute Genomics Platform"/>
            <consortium name="The Broad Institute Genome Sequencing Center for Infectious Disease"/>
            <person name="Wu L."/>
            <person name="Ma J."/>
        </authorList>
    </citation>
    <scope>NUCLEOTIDE SEQUENCE [LARGE SCALE GENOMIC DNA]</scope>
    <source>
        <strain evidence="4">JCM 17551</strain>
    </source>
</reference>
<dbReference type="PANTHER" id="PTHR10009">
    <property type="entry name" value="PROTEIN YELLOW-RELATED"/>
    <property type="match status" value="1"/>
</dbReference>
<evidence type="ECO:0000256" key="2">
    <source>
        <dbReference type="ARBA" id="ARBA00022525"/>
    </source>
</evidence>
<dbReference type="InterPro" id="IPR017996">
    <property type="entry name" value="MRJP/yellow-related"/>
</dbReference>
<dbReference type="SUPFAM" id="SSF63829">
    <property type="entry name" value="Calcium-dependent phosphotriesterase"/>
    <property type="match status" value="1"/>
</dbReference>
<proteinExistence type="predicted"/>
<dbReference type="Proteomes" id="UP001501565">
    <property type="component" value="Unassembled WGS sequence"/>
</dbReference>
<evidence type="ECO:0000313" key="4">
    <source>
        <dbReference type="Proteomes" id="UP001501565"/>
    </source>
</evidence>
<protein>
    <submittedName>
        <fullName evidence="3">L-dopachrome tautomerase-related protein</fullName>
    </submittedName>
</protein>
<evidence type="ECO:0000313" key="3">
    <source>
        <dbReference type="EMBL" id="GAA3932968.1"/>
    </source>
</evidence>
<evidence type="ECO:0000256" key="1">
    <source>
        <dbReference type="ARBA" id="ARBA00004613"/>
    </source>
</evidence>
<dbReference type="InterPro" id="IPR011042">
    <property type="entry name" value="6-blade_b-propeller_TolB-like"/>
</dbReference>
<name>A0ABP7N0U2_9GAMM</name>
<accession>A0ABP7N0U2</accession>
<dbReference type="EMBL" id="BAABBN010000007">
    <property type="protein sequence ID" value="GAA3932968.1"/>
    <property type="molecule type" value="Genomic_DNA"/>
</dbReference>
<comment type="subcellular location">
    <subcellularLocation>
        <location evidence="1">Secreted</location>
    </subcellularLocation>
</comment>
<keyword evidence="4" id="KW-1185">Reference proteome</keyword>
<comment type="caution">
    <text evidence="3">The sequence shown here is derived from an EMBL/GenBank/DDBJ whole genome shotgun (WGS) entry which is preliminary data.</text>
</comment>
<dbReference type="RefSeq" id="WP_344799602.1">
    <property type="nucleotide sequence ID" value="NZ_BAABBN010000007.1"/>
</dbReference>
<sequence length="376" mass="41769">MKKLAVLISIFVLFVVFIWWRYAETERFPDLTSSPLWTEDRLELVAELPMPPGNIAVAPDGRIFITFHPDAGPEFNVVELVDGEVRPFPGRSWQPGGPEPKAFQQVLSLRVDQQNRLWTLDAGTHGVGQPRLLAFDLDTGALVHEFDFGSETFGVGSHANDFQVSPDGLYVFISDASIFAQTPALVVYSVEKQSARRILESDISVRAGQYEPVVQGRPMTIAGIFTINPGVDGIALSRDGETLFYASVSGDMLYKIPTRHLKYAQANDRVLAGFVEPVGRKTMTDGMTTDQNDNVYLTDIEHSAVVRMNSNGERVTLLKTDKLRWPDGFSFGPQGYLYITCSALHDVLGKFPDNVRKMAPYPVYRVKTNQQAVAGH</sequence>
<dbReference type="Pfam" id="PF03022">
    <property type="entry name" value="MRJP"/>
    <property type="match status" value="1"/>
</dbReference>
<gene>
    <name evidence="3" type="ORF">GCM10022277_32300</name>
</gene>